<evidence type="ECO:0000313" key="3">
    <source>
        <dbReference type="Proteomes" id="UP000494206"/>
    </source>
</evidence>
<dbReference type="Proteomes" id="UP000494206">
    <property type="component" value="Unassembled WGS sequence"/>
</dbReference>
<keyword evidence="3" id="KW-1185">Reference proteome</keyword>
<sequence>MRLNMASLVIFSILILDGFCRIIEQRKFGTDDCSILAIITGKTKENADCNLKNLLQKEYFPQKRERVRSSRKRTILQFEIGTCQVNEPCRVSGKRTCLCPKSFVCEPGPSGDYSCVKLGFYTIFGR</sequence>
<keyword evidence="1" id="KW-0732">Signal</keyword>
<accession>A0A8S1E447</accession>
<protein>
    <recommendedName>
        <fullName evidence="4">EB domain-containing protein</fullName>
    </recommendedName>
</protein>
<feature type="chain" id="PRO_5035744368" description="EB domain-containing protein" evidence="1">
    <location>
        <begin position="21"/>
        <end position="126"/>
    </location>
</feature>
<gene>
    <name evidence="2" type="ORF">CBOVIS_LOCUS1682</name>
</gene>
<comment type="caution">
    <text evidence="2">The sequence shown here is derived from an EMBL/GenBank/DDBJ whole genome shotgun (WGS) entry which is preliminary data.</text>
</comment>
<proteinExistence type="predicted"/>
<dbReference type="AlphaFoldDB" id="A0A8S1E447"/>
<evidence type="ECO:0008006" key="4">
    <source>
        <dbReference type="Google" id="ProtNLM"/>
    </source>
</evidence>
<reference evidence="2 3" key="1">
    <citation type="submission" date="2020-04" db="EMBL/GenBank/DDBJ databases">
        <authorList>
            <person name="Laetsch R D."/>
            <person name="Stevens L."/>
            <person name="Kumar S."/>
            <person name="Blaxter L. M."/>
        </authorList>
    </citation>
    <scope>NUCLEOTIDE SEQUENCE [LARGE SCALE GENOMIC DNA]</scope>
</reference>
<dbReference type="EMBL" id="CADEPM010000001">
    <property type="protein sequence ID" value="CAB3398404.1"/>
    <property type="molecule type" value="Genomic_DNA"/>
</dbReference>
<feature type="signal peptide" evidence="1">
    <location>
        <begin position="1"/>
        <end position="20"/>
    </location>
</feature>
<evidence type="ECO:0000256" key="1">
    <source>
        <dbReference type="SAM" id="SignalP"/>
    </source>
</evidence>
<evidence type="ECO:0000313" key="2">
    <source>
        <dbReference type="EMBL" id="CAB3398404.1"/>
    </source>
</evidence>
<organism evidence="2 3">
    <name type="scientific">Caenorhabditis bovis</name>
    <dbReference type="NCBI Taxonomy" id="2654633"/>
    <lineage>
        <taxon>Eukaryota</taxon>
        <taxon>Metazoa</taxon>
        <taxon>Ecdysozoa</taxon>
        <taxon>Nematoda</taxon>
        <taxon>Chromadorea</taxon>
        <taxon>Rhabditida</taxon>
        <taxon>Rhabditina</taxon>
        <taxon>Rhabditomorpha</taxon>
        <taxon>Rhabditoidea</taxon>
        <taxon>Rhabditidae</taxon>
        <taxon>Peloderinae</taxon>
        <taxon>Caenorhabditis</taxon>
    </lineage>
</organism>
<name>A0A8S1E447_9PELO</name>
<dbReference type="OrthoDB" id="5779952at2759"/>